<feature type="domain" description="RRM" evidence="13">
    <location>
        <begin position="244"/>
        <end position="317"/>
    </location>
</feature>
<dbReference type="CDD" id="cd12524">
    <property type="entry name" value="RRM1_MEI2_like"/>
    <property type="match status" value="1"/>
</dbReference>
<sequence length="1259" mass="139912">MPFEIMDQKNASASSHFSDDVRFPHEKQIGFWKPNTLSDNQDKRIHSPPPNLVRDQEGKFDTSWNGITNLSEPSWNSVNHHPKSLSNMHMQPVVNFNRNSCNANVIQHESSLFSSSLSEIFSRKLRLLGNDISYQHSSKAASHHEEEPFKSVEEIEAQTIGNLLPDEHDLFSGVIGELGLNTDASKDELEDFDLFSSGGGMELEGDDRGSMGPRNSDLIGVLNSQGDSNGSIVGERPYGELPSRTLFVRNINSNVEDSELKTLFEQYGDIQTLYTACKHRGFVMITYYDIRAARNAMRALQNKPLRRRELDIHYSIPKDNACEKDVDQGMLVVFNPDSSVSTDELQRIFGALGEIKEIRDAPNKNNHKVIEFYDVRAAEAALNALNRSNSAGKQVKLEPSRLGGVRRFIQQPDQDQDEPNLCGSPFDELSSGHIGEIASGGKDNGSSQVLRSVVQSPVNTFVKPHRSSTVPINLASPARVAPIGNKISPLETNHSTDDLKYANQGVPGFHPHSFPDYHDRLANGIALNSPRTITNMASSAGSMAEGLDNRHARGASSNGHLIEPNAGGFLSPQPFVANKFSLVFGTSGNGSLSVNGNNYMWKTNNSHQQHPSSAMVWPNSPSFVNGVHSYRLPHMPAFPRAPPAMFNVGSPVHYHIGSAPPNSAPWDRRNPYAAESPDTSGFHLGSLGSVGFHGTSPSYPVDIASHNIFSHVGGVDLMKNGGVHSPQQLCHLYPGRNPMISMPTSLDSPNERVRNFSQRRNDLNSSNADKKQYELDIDRIICGDDSRTTLMIKNIPNKYNKCNVGYAFINMIDPQQIIPFHKAFNGKKWEKFNSEKVATLAYARIQGKAALIAHFQNSSLMNEDKRCRPILFHTDGPNAGDQEPFPMGTNIRSRPGRPRTTGIEENYRQSSYSTLEKQFCEPSCMTETKWSRNPFESCISLGGGCSKKGKETTFIMSVTDNLVRYCSVVDSIEHQNSRKTITRKGKPPKGKVDRRQGKRPFRYSGHEPEPKEEEDDEEGDIFPVYSARSQQDMNAMVQALAQVIGNNSNNSLVQPHDDHDPNSITQQNQSHHQQAQDQGNARRRHYRGVRQRPWGKWAAEIRDPIKAARVWLGTFETAEAAALAYDEAALRFKGSKAKLNFPERVQARSESGYFTTRQEIEPTAAPPLSQPTYPNISQYAQLLGGGSATHFNYAMPSAAYGSWLGFNSQSSSSSSTTLTFQQHQQQEYLGGFSLQFDGSSPTSDHPQNTRDYDHYYSRE</sequence>
<evidence type="ECO:0000256" key="11">
    <source>
        <dbReference type="PROSITE-ProRule" id="PRU00176"/>
    </source>
</evidence>
<dbReference type="FunFam" id="3.30.730.10:FF:000001">
    <property type="entry name" value="Ethylene-responsive transcription factor 2"/>
    <property type="match status" value="1"/>
</dbReference>
<dbReference type="GO" id="GO:0003677">
    <property type="term" value="F:DNA binding"/>
    <property type="evidence" value="ECO:0007669"/>
    <property type="project" value="UniProtKB-KW"/>
</dbReference>
<evidence type="ECO:0000259" key="13">
    <source>
        <dbReference type="PROSITE" id="PS50102"/>
    </source>
</evidence>
<dbReference type="EMBL" id="VEPZ02000855">
    <property type="protein sequence ID" value="KAE8715983.1"/>
    <property type="molecule type" value="Genomic_DNA"/>
</dbReference>
<organism evidence="15 16">
    <name type="scientific">Hibiscus syriacus</name>
    <name type="common">Rose of Sharon</name>
    <dbReference type="NCBI Taxonomy" id="106335"/>
    <lineage>
        <taxon>Eukaryota</taxon>
        <taxon>Viridiplantae</taxon>
        <taxon>Streptophyta</taxon>
        <taxon>Embryophyta</taxon>
        <taxon>Tracheophyta</taxon>
        <taxon>Spermatophyta</taxon>
        <taxon>Magnoliopsida</taxon>
        <taxon>eudicotyledons</taxon>
        <taxon>Gunneridae</taxon>
        <taxon>Pentapetalae</taxon>
        <taxon>rosids</taxon>
        <taxon>malvids</taxon>
        <taxon>Malvales</taxon>
        <taxon>Malvaceae</taxon>
        <taxon>Malvoideae</taxon>
        <taxon>Hibiscus</taxon>
    </lineage>
</organism>
<dbReference type="Gene3D" id="3.30.730.10">
    <property type="entry name" value="AP2/ERF domain"/>
    <property type="match status" value="1"/>
</dbReference>
<dbReference type="Pfam" id="PF04059">
    <property type="entry name" value="RRM_2"/>
    <property type="match status" value="1"/>
</dbReference>
<evidence type="ECO:0000256" key="2">
    <source>
        <dbReference type="ARBA" id="ARBA00022737"/>
    </source>
</evidence>
<comment type="subcellular location">
    <subcellularLocation>
        <location evidence="1">Nucleus</location>
    </subcellularLocation>
</comment>
<dbReference type="GO" id="GO:0003700">
    <property type="term" value="F:DNA-binding transcription factor activity"/>
    <property type="evidence" value="ECO:0007669"/>
    <property type="project" value="InterPro"/>
</dbReference>
<dbReference type="SMART" id="SM00380">
    <property type="entry name" value="AP2"/>
    <property type="match status" value="1"/>
</dbReference>
<dbReference type="SMART" id="SM00360">
    <property type="entry name" value="RRM"/>
    <property type="match status" value="2"/>
</dbReference>
<evidence type="ECO:0000256" key="6">
    <source>
        <dbReference type="ARBA" id="ARBA00023163"/>
    </source>
</evidence>
<feature type="compositionally biased region" description="Basic and acidic residues" evidence="12">
    <location>
        <begin position="1247"/>
        <end position="1259"/>
    </location>
</feature>
<evidence type="ECO:0000256" key="8">
    <source>
        <dbReference type="ARBA" id="ARBA00023254"/>
    </source>
</evidence>
<evidence type="ECO:0000256" key="7">
    <source>
        <dbReference type="ARBA" id="ARBA00023242"/>
    </source>
</evidence>
<evidence type="ECO:0000313" key="15">
    <source>
        <dbReference type="EMBL" id="KAE8715983.1"/>
    </source>
</evidence>
<evidence type="ECO:0000256" key="3">
    <source>
        <dbReference type="ARBA" id="ARBA00022884"/>
    </source>
</evidence>
<dbReference type="Proteomes" id="UP000436088">
    <property type="component" value="Unassembled WGS sequence"/>
</dbReference>
<comment type="function">
    <text evidence="10">Probable RNA-binding protein that plays a role in meiosis and vegetative growth.</text>
</comment>
<evidence type="ECO:0000256" key="4">
    <source>
        <dbReference type="ARBA" id="ARBA00023015"/>
    </source>
</evidence>
<dbReference type="InterPro" id="IPR016177">
    <property type="entry name" value="DNA-bd_dom_sf"/>
</dbReference>
<dbReference type="InterPro" id="IPR034453">
    <property type="entry name" value="MEI2-like_RRM1"/>
</dbReference>
<dbReference type="AlphaFoldDB" id="A0A6A3BH42"/>
<dbReference type="InterPro" id="IPR007201">
    <property type="entry name" value="Mei2-like_Rrm_C"/>
</dbReference>
<dbReference type="PROSITE" id="PS51032">
    <property type="entry name" value="AP2_ERF"/>
    <property type="match status" value="1"/>
</dbReference>
<feature type="region of interest" description="Disordered" evidence="12">
    <location>
        <begin position="1231"/>
        <end position="1259"/>
    </location>
</feature>
<evidence type="ECO:0000256" key="12">
    <source>
        <dbReference type="SAM" id="MobiDB-lite"/>
    </source>
</evidence>
<dbReference type="InterPro" id="IPR001471">
    <property type="entry name" value="AP2/ERF_dom"/>
</dbReference>
<feature type="domain" description="AP2/ERF" evidence="14">
    <location>
        <begin position="1085"/>
        <end position="1142"/>
    </location>
</feature>
<comment type="caution">
    <text evidence="15">The sequence shown here is derived from an EMBL/GenBank/DDBJ whole genome shotgun (WGS) entry which is preliminary data.</text>
</comment>
<comment type="similarity">
    <text evidence="9">Belongs to the AP2/ERF transcription factor family. ERF subfamily.</text>
</comment>
<dbReference type="Gene3D" id="3.30.70.330">
    <property type="match status" value="2"/>
</dbReference>
<evidence type="ECO:0000256" key="9">
    <source>
        <dbReference type="ARBA" id="ARBA00024343"/>
    </source>
</evidence>
<dbReference type="GO" id="GO:0003723">
    <property type="term" value="F:RNA binding"/>
    <property type="evidence" value="ECO:0007669"/>
    <property type="project" value="UniProtKB-UniRule"/>
</dbReference>
<dbReference type="GO" id="GO:0051321">
    <property type="term" value="P:meiotic cell cycle"/>
    <property type="evidence" value="ECO:0007669"/>
    <property type="project" value="UniProtKB-KW"/>
</dbReference>
<feature type="compositionally biased region" description="Basic residues" evidence="12">
    <location>
        <begin position="1081"/>
        <end position="1090"/>
    </location>
</feature>
<dbReference type="InterPro" id="IPR000504">
    <property type="entry name" value="RRM_dom"/>
</dbReference>
<evidence type="ECO:0000256" key="10">
    <source>
        <dbReference type="ARBA" id="ARBA00058438"/>
    </source>
</evidence>
<dbReference type="CDD" id="cd00018">
    <property type="entry name" value="AP2"/>
    <property type="match status" value="1"/>
</dbReference>
<dbReference type="InterPro" id="IPR035979">
    <property type="entry name" value="RBD_domain_sf"/>
</dbReference>
<dbReference type="GO" id="GO:0045836">
    <property type="term" value="P:positive regulation of meiotic nuclear division"/>
    <property type="evidence" value="ECO:0007669"/>
    <property type="project" value="UniProtKB-ARBA"/>
</dbReference>
<protein>
    <submittedName>
        <fullName evidence="15">Protein MEI2-like 4-like isoform X2</fullName>
    </submittedName>
</protein>
<feature type="region of interest" description="Disordered" evidence="12">
    <location>
        <begin position="33"/>
        <end position="57"/>
    </location>
</feature>
<reference evidence="15" key="1">
    <citation type="submission" date="2019-09" db="EMBL/GenBank/DDBJ databases">
        <title>Draft genome information of white flower Hibiscus syriacus.</title>
        <authorList>
            <person name="Kim Y.-M."/>
        </authorList>
    </citation>
    <scope>NUCLEOTIDE SEQUENCE [LARGE SCALE GENOMIC DNA]</scope>
    <source>
        <strain evidence="15">YM2019G1</strain>
    </source>
</reference>
<dbReference type="Pfam" id="PF00847">
    <property type="entry name" value="AP2"/>
    <property type="match status" value="1"/>
</dbReference>
<keyword evidence="5" id="KW-0238">DNA-binding</keyword>
<proteinExistence type="inferred from homology"/>
<feature type="domain" description="RRM" evidence="13">
    <location>
        <begin position="329"/>
        <end position="402"/>
    </location>
</feature>
<dbReference type="InterPro" id="IPR036955">
    <property type="entry name" value="AP2/ERF_dom_sf"/>
</dbReference>
<dbReference type="PROSITE" id="PS50102">
    <property type="entry name" value="RRM"/>
    <property type="match status" value="2"/>
</dbReference>
<feature type="region of interest" description="Disordered" evidence="12">
    <location>
        <begin position="878"/>
        <end position="902"/>
    </location>
</feature>
<accession>A0A6A3BH42</accession>
<evidence type="ECO:0000259" key="14">
    <source>
        <dbReference type="PROSITE" id="PS51032"/>
    </source>
</evidence>
<feature type="region of interest" description="Disordered" evidence="12">
    <location>
        <begin position="1048"/>
        <end position="1090"/>
    </location>
</feature>
<feature type="compositionally biased region" description="Polar residues" evidence="12">
    <location>
        <begin position="1236"/>
        <end position="1246"/>
    </location>
</feature>
<keyword evidence="16" id="KW-1185">Reference proteome</keyword>
<gene>
    <name evidence="15" type="ORF">F3Y22_tig00110156pilonHSYRG00114</name>
</gene>
<dbReference type="FunFam" id="3.30.70.330:FF:000063">
    <property type="entry name" value="MEI2-like protein 5 isoform 2"/>
    <property type="match status" value="1"/>
</dbReference>
<feature type="compositionally biased region" description="Low complexity" evidence="12">
    <location>
        <begin position="1066"/>
        <end position="1078"/>
    </location>
</feature>
<keyword evidence="6" id="KW-0804">Transcription</keyword>
<keyword evidence="8" id="KW-0469">Meiosis</keyword>
<name>A0A6A3BH42_HIBSY</name>
<feature type="compositionally biased region" description="Acidic residues" evidence="12">
    <location>
        <begin position="1010"/>
        <end position="1019"/>
    </location>
</feature>
<dbReference type="InterPro" id="IPR012677">
    <property type="entry name" value="Nucleotide-bd_a/b_plait_sf"/>
</dbReference>
<dbReference type="PRINTS" id="PR00367">
    <property type="entry name" value="ETHRSPELEMNT"/>
</dbReference>
<dbReference type="SUPFAM" id="SSF54171">
    <property type="entry name" value="DNA-binding domain"/>
    <property type="match status" value="1"/>
</dbReference>
<dbReference type="Pfam" id="PF00076">
    <property type="entry name" value="RRM_1"/>
    <property type="match status" value="2"/>
</dbReference>
<dbReference type="PANTHER" id="PTHR23189">
    <property type="entry name" value="RNA RECOGNITION MOTIF-CONTAINING"/>
    <property type="match status" value="1"/>
</dbReference>
<keyword evidence="4" id="KW-0805">Transcription regulation</keyword>
<keyword evidence="2" id="KW-0677">Repeat</keyword>
<feature type="region of interest" description="Disordered" evidence="12">
    <location>
        <begin position="976"/>
        <end position="1019"/>
    </location>
</feature>
<keyword evidence="3 11" id="KW-0694">RNA-binding</keyword>
<dbReference type="FunFam" id="3.30.70.330:FF:000101">
    <property type="entry name" value="Protein MEI2-like 1"/>
    <property type="match status" value="1"/>
</dbReference>
<evidence type="ECO:0000256" key="1">
    <source>
        <dbReference type="ARBA" id="ARBA00004123"/>
    </source>
</evidence>
<dbReference type="SUPFAM" id="SSF54928">
    <property type="entry name" value="RNA-binding domain, RBD"/>
    <property type="match status" value="2"/>
</dbReference>
<dbReference type="GO" id="GO:0045927">
    <property type="term" value="P:positive regulation of growth"/>
    <property type="evidence" value="ECO:0007669"/>
    <property type="project" value="UniProtKB-ARBA"/>
</dbReference>
<evidence type="ECO:0000256" key="5">
    <source>
        <dbReference type="ARBA" id="ARBA00023125"/>
    </source>
</evidence>
<evidence type="ECO:0000313" key="16">
    <source>
        <dbReference type="Proteomes" id="UP000436088"/>
    </source>
</evidence>
<keyword evidence="7" id="KW-0539">Nucleus</keyword>
<dbReference type="GO" id="GO:0005634">
    <property type="term" value="C:nucleus"/>
    <property type="evidence" value="ECO:0007669"/>
    <property type="project" value="UniProtKB-SubCell"/>
</dbReference>
<feature type="compositionally biased region" description="Basic residues" evidence="12">
    <location>
        <begin position="980"/>
        <end position="989"/>
    </location>
</feature>